<reference evidence="3" key="1">
    <citation type="submission" date="2020-11" db="EMBL/GenBank/DDBJ databases">
        <title>Chlorella ohadii genome sequencing and assembly.</title>
        <authorList>
            <person name="Murik O."/>
            <person name="Treves H."/>
            <person name="Kedem I."/>
            <person name="Shotland Y."/>
            <person name="Kaplan A."/>
        </authorList>
    </citation>
    <scope>NUCLEOTIDE SEQUENCE</scope>
    <source>
        <strain evidence="3">1</strain>
    </source>
</reference>
<dbReference type="Proteomes" id="UP001205105">
    <property type="component" value="Unassembled WGS sequence"/>
</dbReference>
<keyword evidence="4" id="KW-1185">Reference proteome</keyword>
<feature type="transmembrane region" description="Helical" evidence="2">
    <location>
        <begin position="34"/>
        <end position="52"/>
    </location>
</feature>
<gene>
    <name evidence="3" type="ORF">COHA_002451</name>
</gene>
<protein>
    <submittedName>
        <fullName evidence="3">Uncharacterized protein</fullName>
    </submittedName>
</protein>
<evidence type="ECO:0000313" key="3">
    <source>
        <dbReference type="EMBL" id="KAI7843909.1"/>
    </source>
</evidence>
<evidence type="ECO:0000313" key="4">
    <source>
        <dbReference type="Proteomes" id="UP001205105"/>
    </source>
</evidence>
<evidence type="ECO:0000256" key="1">
    <source>
        <dbReference type="SAM" id="MobiDB-lite"/>
    </source>
</evidence>
<name>A0AAD5DWV7_9CHLO</name>
<keyword evidence="2" id="KW-1133">Transmembrane helix</keyword>
<comment type="caution">
    <text evidence="3">The sequence shown here is derived from an EMBL/GenBank/DDBJ whole genome shotgun (WGS) entry which is preliminary data.</text>
</comment>
<evidence type="ECO:0000256" key="2">
    <source>
        <dbReference type="SAM" id="Phobius"/>
    </source>
</evidence>
<sequence length="147" mass="16344">MLLSLSYSASSAGHRVMGALCPPTPYQRCTALLAFYDCIFGVLLPLMLLVPLRQVERGGGGGSRARGPRVRGWRDRADGCIEACLRPLMWPTLRGTRSRQDREGRDHRQDNAAAGDDDFMGPPAPKVLLLRWYLLLMVLWTVCCLLS</sequence>
<feature type="region of interest" description="Disordered" evidence="1">
    <location>
        <begin position="95"/>
        <end position="118"/>
    </location>
</feature>
<keyword evidence="2" id="KW-0812">Transmembrane</keyword>
<proteinExistence type="predicted"/>
<accession>A0AAD5DWV7</accession>
<keyword evidence="2" id="KW-0472">Membrane</keyword>
<dbReference type="EMBL" id="JADXDR010000035">
    <property type="protein sequence ID" value="KAI7843909.1"/>
    <property type="molecule type" value="Genomic_DNA"/>
</dbReference>
<dbReference type="AlphaFoldDB" id="A0AAD5DWV7"/>
<organism evidence="3 4">
    <name type="scientific">Chlorella ohadii</name>
    <dbReference type="NCBI Taxonomy" id="2649997"/>
    <lineage>
        <taxon>Eukaryota</taxon>
        <taxon>Viridiplantae</taxon>
        <taxon>Chlorophyta</taxon>
        <taxon>core chlorophytes</taxon>
        <taxon>Trebouxiophyceae</taxon>
        <taxon>Chlorellales</taxon>
        <taxon>Chlorellaceae</taxon>
        <taxon>Chlorella clade</taxon>
        <taxon>Chlorella</taxon>
    </lineage>
</organism>
<feature type="compositionally biased region" description="Basic and acidic residues" evidence="1">
    <location>
        <begin position="98"/>
        <end position="110"/>
    </location>
</feature>